<accession>A0AAE0PH19</accession>
<name>A0AAE0PH19_SORBR</name>
<reference evidence="1" key="1">
    <citation type="journal article" date="2023" name="Mol. Phylogenet. Evol.">
        <title>Genome-scale phylogeny and comparative genomics of the fungal order Sordariales.</title>
        <authorList>
            <person name="Hensen N."/>
            <person name="Bonometti L."/>
            <person name="Westerberg I."/>
            <person name="Brannstrom I.O."/>
            <person name="Guillou S."/>
            <person name="Cros-Aarteil S."/>
            <person name="Calhoun S."/>
            <person name="Haridas S."/>
            <person name="Kuo A."/>
            <person name="Mondo S."/>
            <person name="Pangilinan J."/>
            <person name="Riley R."/>
            <person name="LaButti K."/>
            <person name="Andreopoulos B."/>
            <person name="Lipzen A."/>
            <person name="Chen C."/>
            <person name="Yan M."/>
            <person name="Daum C."/>
            <person name="Ng V."/>
            <person name="Clum A."/>
            <person name="Steindorff A."/>
            <person name="Ohm R.A."/>
            <person name="Martin F."/>
            <person name="Silar P."/>
            <person name="Natvig D.O."/>
            <person name="Lalanne C."/>
            <person name="Gautier V."/>
            <person name="Ament-Velasquez S.L."/>
            <person name="Kruys A."/>
            <person name="Hutchinson M.I."/>
            <person name="Powell A.J."/>
            <person name="Barry K."/>
            <person name="Miller A.N."/>
            <person name="Grigoriev I.V."/>
            <person name="Debuchy R."/>
            <person name="Gladieux P."/>
            <person name="Hiltunen Thoren M."/>
            <person name="Johannesson H."/>
        </authorList>
    </citation>
    <scope>NUCLEOTIDE SEQUENCE</scope>
    <source>
        <strain evidence="1">FGSC 1904</strain>
    </source>
</reference>
<dbReference type="EMBL" id="JAUTDP010000004">
    <property type="protein sequence ID" value="KAK3399761.1"/>
    <property type="molecule type" value="Genomic_DNA"/>
</dbReference>
<organism evidence="1 2">
    <name type="scientific">Sordaria brevicollis</name>
    <dbReference type="NCBI Taxonomy" id="83679"/>
    <lineage>
        <taxon>Eukaryota</taxon>
        <taxon>Fungi</taxon>
        <taxon>Dikarya</taxon>
        <taxon>Ascomycota</taxon>
        <taxon>Pezizomycotina</taxon>
        <taxon>Sordariomycetes</taxon>
        <taxon>Sordariomycetidae</taxon>
        <taxon>Sordariales</taxon>
        <taxon>Sordariaceae</taxon>
        <taxon>Sordaria</taxon>
    </lineage>
</organism>
<dbReference type="AlphaFoldDB" id="A0AAE0PH19"/>
<keyword evidence="2" id="KW-1185">Reference proteome</keyword>
<reference evidence="1" key="2">
    <citation type="submission" date="2023-07" db="EMBL/GenBank/DDBJ databases">
        <authorList>
            <consortium name="Lawrence Berkeley National Laboratory"/>
            <person name="Haridas S."/>
            <person name="Hensen N."/>
            <person name="Bonometti L."/>
            <person name="Westerberg I."/>
            <person name="Brannstrom I.O."/>
            <person name="Guillou S."/>
            <person name="Cros-Aarteil S."/>
            <person name="Calhoun S."/>
            <person name="Kuo A."/>
            <person name="Mondo S."/>
            <person name="Pangilinan J."/>
            <person name="Riley R."/>
            <person name="LaButti K."/>
            <person name="Andreopoulos B."/>
            <person name="Lipzen A."/>
            <person name="Chen C."/>
            <person name="Yanf M."/>
            <person name="Daum C."/>
            <person name="Ng V."/>
            <person name="Clum A."/>
            <person name="Steindorff A."/>
            <person name="Ohm R."/>
            <person name="Martin F."/>
            <person name="Silar P."/>
            <person name="Natvig D."/>
            <person name="Lalanne C."/>
            <person name="Gautier V."/>
            <person name="Ament-velasquez S.L."/>
            <person name="Kruys A."/>
            <person name="Hutchinson M.I."/>
            <person name="Powell A.J."/>
            <person name="Barry K."/>
            <person name="Miller A.N."/>
            <person name="Grigoriev I.V."/>
            <person name="Debuchy R."/>
            <person name="Gladieux P."/>
            <person name="Thoren M.H."/>
            <person name="Johannesson H."/>
        </authorList>
    </citation>
    <scope>NUCLEOTIDE SEQUENCE</scope>
    <source>
        <strain evidence="1">FGSC 1904</strain>
    </source>
</reference>
<evidence type="ECO:0000313" key="2">
    <source>
        <dbReference type="Proteomes" id="UP001281003"/>
    </source>
</evidence>
<proteinExistence type="predicted"/>
<comment type="caution">
    <text evidence="1">The sequence shown here is derived from an EMBL/GenBank/DDBJ whole genome shotgun (WGS) entry which is preliminary data.</text>
</comment>
<evidence type="ECO:0000313" key="1">
    <source>
        <dbReference type="EMBL" id="KAK3399761.1"/>
    </source>
</evidence>
<gene>
    <name evidence="1" type="ORF">B0T20DRAFT_406857</name>
</gene>
<protein>
    <submittedName>
        <fullName evidence="1">Uncharacterized protein</fullName>
    </submittedName>
</protein>
<sequence length="148" mass="14857">MSLSLLLGIVPGSGLLLLRWAVLSLTSSLSDGEALSTRAAKGLRVPGARVLATESLSWRLGAGVAGTAGVEEEPAGTGPEAGAAAAAKAADEEAATAATASTCWRASTGPAWVNEILRFLTWSRNPRSTPRVCADVAVGRAASVSSVA</sequence>
<dbReference type="Proteomes" id="UP001281003">
    <property type="component" value="Unassembled WGS sequence"/>
</dbReference>